<protein>
    <submittedName>
        <fullName evidence="2">Uncharacterized protein</fullName>
    </submittedName>
</protein>
<feature type="region of interest" description="Disordered" evidence="1">
    <location>
        <begin position="472"/>
        <end position="492"/>
    </location>
</feature>
<name>A0AAD7N6I1_9AGAR</name>
<evidence type="ECO:0000256" key="1">
    <source>
        <dbReference type="SAM" id="MobiDB-lite"/>
    </source>
</evidence>
<dbReference type="AlphaFoldDB" id="A0AAD7N6I1"/>
<accession>A0AAD7N6I1</accession>
<sequence>MDSFSHWSRIPPELAHEIAGHNADDIPTLRALSLASKSTRSSAIIYLFSFIHFACPEDFSQWLDMLDRTPALATIVKRVKLSEPGKDWLRRRRLQRRFQSATELRNSIVPPIIPALPSVHSVEWDYTHAVRGNLVMMVAHMALFPNVKKLYLNNMGFNRFAELMYLLGACGRLQWLSLETTTVELDEEDNYNYPEIQSDGDAARESGTLALTVDRERFIPSPRTPFDLTALEGLVITDCHYPDGNDYFIGLLEDSRPNGLKSLAFGGFCHDEPCSIHATEKLLRLSAPSLVKLVIDPTFQYTDNRQVLDMFSRLPAFNTLESLTVWLNPKRQVEHFINELKGAPNLTALAFRIVLYEGSDEDDREEFDKILREALHWPGAESMKTVLLRKFPLCQRIGFHFCIPGDSDMHFRRGLRRRMERRLKERLGQAGADIAEYLEVEWLDEELNPVTYNRTNRKPPWIVARSRHFQEPETEASDCESEKSDADSEEWDSDGNIVIREWTAEHERAYRREMLAECGIYSDDDRGLEDYDYDFRYLHYKGR</sequence>
<dbReference type="Proteomes" id="UP001215280">
    <property type="component" value="Unassembled WGS sequence"/>
</dbReference>
<evidence type="ECO:0000313" key="2">
    <source>
        <dbReference type="EMBL" id="KAJ7746456.1"/>
    </source>
</evidence>
<reference evidence="2" key="1">
    <citation type="submission" date="2023-03" db="EMBL/GenBank/DDBJ databases">
        <title>Massive genome expansion in bonnet fungi (Mycena s.s.) driven by repeated elements and novel gene families across ecological guilds.</title>
        <authorList>
            <consortium name="Lawrence Berkeley National Laboratory"/>
            <person name="Harder C.B."/>
            <person name="Miyauchi S."/>
            <person name="Viragh M."/>
            <person name="Kuo A."/>
            <person name="Thoen E."/>
            <person name="Andreopoulos B."/>
            <person name="Lu D."/>
            <person name="Skrede I."/>
            <person name="Drula E."/>
            <person name="Henrissat B."/>
            <person name="Morin E."/>
            <person name="Kohler A."/>
            <person name="Barry K."/>
            <person name="LaButti K."/>
            <person name="Morin E."/>
            <person name="Salamov A."/>
            <person name="Lipzen A."/>
            <person name="Mereny Z."/>
            <person name="Hegedus B."/>
            <person name="Baldrian P."/>
            <person name="Stursova M."/>
            <person name="Weitz H."/>
            <person name="Taylor A."/>
            <person name="Grigoriev I.V."/>
            <person name="Nagy L.G."/>
            <person name="Martin F."/>
            <person name="Kauserud H."/>
        </authorList>
    </citation>
    <scope>NUCLEOTIDE SEQUENCE</scope>
    <source>
        <strain evidence="2">CBHHK188m</strain>
    </source>
</reference>
<evidence type="ECO:0000313" key="3">
    <source>
        <dbReference type="Proteomes" id="UP001215280"/>
    </source>
</evidence>
<proteinExistence type="predicted"/>
<dbReference type="SUPFAM" id="SSF52047">
    <property type="entry name" value="RNI-like"/>
    <property type="match status" value="1"/>
</dbReference>
<organism evidence="2 3">
    <name type="scientific">Mycena maculata</name>
    <dbReference type="NCBI Taxonomy" id="230809"/>
    <lineage>
        <taxon>Eukaryota</taxon>
        <taxon>Fungi</taxon>
        <taxon>Dikarya</taxon>
        <taxon>Basidiomycota</taxon>
        <taxon>Agaricomycotina</taxon>
        <taxon>Agaricomycetes</taxon>
        <taxon>Agaricomycetidae</taxon>
        <taxon>Agaricales</taxon>
        <taxon>Marasmiineae</taxon>
        <taxon>Mycenaceae</taxon>
        <taxon>Mycena</taxon>
    </lineage>
</organism>
<dbReference type="EMBL" id="JARJLG010000098">
    <property type="protein sequence ID" value="KAJ7746456.1"/>
    <property type="molecule type" value="Genomic_DNA"/>
</dbReference>
<keyword evidence="3" id="KW-1185">Reference proteome</keyword>
<gene>
    <name evidence="2" type="ORF">DFH07DRAFT_590324</name>
</gene>
<comment type="caution">
    <text evidence="2">The sequence shown here is derived from an EMBL/GenBank/DDBJ whole genome shotgun (WGS) entry which is preliminary data.</text>
</comment>